<gene>
    <name evidence="2" type="ORF">H9863_05090</name>
</gene>
<evidence type="ECO:0000259" key="1">
    <source>
        <dbReference type="Pfam" id="PF01557"/>
    </source>
</evidence>
<dbReference type="GO" id="GO:0016787">
    <property type="term" value="F:hydrolase activity"/>
    <property type="evidence" value="ECO:0007669"/>
    <property type="project" value="UniProtKB-KW"/>
</dbReference>
<name>A0A9D2AC59_9BACT</name>
<organism evidence="2 3">
    <name type="scientific">Candidatus Odoribacter faecigallinarum</name>
    <dbReference type="NCBI Taxonomy" id="2838706"/>
    <lineage>
        <taxon>Bacteria</taxon>
        <taxon>Pseudomonadati</taxon>
        <taxon>Bacteroidota</taxon>
        <taxon>Bacteroidia</taxon>
        <taxon>Bacteroidales</taxon>
        <taxon>Odoribacteraceae</taxon>
        <taxon>Odoribacter</taxon>
    </lineage>
</organism>
<dbReference type="InterPro" id="IPR011234">
    <property type="entry name" value="Fumarylacetoacetase-like_C"/>
</dbReference>
<protein>
    <submittedName>
        <fullName evidence="2">Fumarylacetoacetate hydrolase</fullName>
    </submittedName>
</protein>
<feature type="domain" description="Fumarylacetoacetase-like C-terminal" evidence="1">
    <location>
        <begin position="22"/>
        <end position="178"/>
    </location>
</feature>
<dbReference type="InterPro" id="IPR036663">
    <property type="entry name" value="Fumarylacetoacetase_C_sf"/>
</dbReference>
<keyword evidence="2" id="KW-0378">Hydrolase</keyword>
<dbReference type="Pfam" id="PF01557">
    <property type="entry name" value="FAA_hydrolase"/>
    <property type="match status" value="1"/>
</dbReference>
<accession>A0A9D2AC59</accession>
<reference evidence="2" key="1">
    <citation type="journal article" date="2021" name="PeerJ">
        <title>Extensive microbial diversity within the chicken gut microbiome revealed by metagenomics and culture.</title>
        <authorList>
            <person name="Gilroy R."/>
            <person name="Ravi A."/>
            <person name="Getino M."/>
            <person name="Pursley I."/>
            <person name="Horton D.L."/>
            <person name="Alikhan N.F."/>
            <person name="Baker D."/>
            <person name="Gharbi K."/>
            <person name="Hall N."/>
            <person name="Watson M."/>
            <person name="Adriaenssens E.M."/>
            <person name="Foster-Nyarko E."/>
            <person name="Jarju S."/>
            <person name="Secka A."/>
            <person name="Antonio M."/>
            <person name="Oren A."/>
            <person name="Chaudhuri R.R."/>
            <person name="La Ragione R."/>
            <person name="Hildebrand F."/>
            <person name="Pallen M.J."/>
        </authorList>
    </citation>
    <scope>NUCLEOTIDE SEQUENCE</scope>
    <source>
        <strain evidence="2">23274</strain>
    </source>
</reference>
<evidence type="ECO:0000313" key="2">
    <source>
        <dbReference type="EMBL" id="HIX03477.1"/>
    </source>
</evidence>
<sequence length="189" mass="20758">MKILCAEYNEAGEAAIVPVGDDALLRNNDDFYLPGFAKELSCVPQLVVRISKLGKCVGERFASRYYREMGVGIRFYADDFERSLQSRGLPVGMASSFEGSAALGALADCGECAGAAYRFVLNGETVFSGDLASQGLSVEKLITLASAYHILKIGDYLFCGNRFRQRGLQVGDRLQMEFCGRMLMDFKIK</sequence>
<dbReference type="AlphaFoldDB" id="A0A9D2AC59"/>
<dbReference type="Proteomes" id="UP000824202">
    <property type="component" value="Unassembled WGS sequence"/>
</dbReference>
<dbReference type="Gene3D" id="3.90.850.10">
    <property type="entry name" value="Fumarylacetoacetase-like, C-terminal domain"/>
    <property type="match status" value="1"/>
</dbReference>
<comment type="caution">
    <text evidence="2">The sequence shown here is derived from an EMBL/GenBank/DDBJ whole genome shotgun (WGS) entry which is preliminary data.</text>
</comment>
<dbReference type="SUPFAM" id="SSF56529">
    <property type="entry name" value="FAH"/>
    <property type="match status" value="1"/>
</dbReference>
<proteinExistence type="predicted"/>
<reference evidence="2" key="2">
    <citation type="submission" date="2021-04" db="EMBL/GenBank/DDBJ databases">
        <authorList>
            <person name="Gilroy R."/>
        </authorList>
    </citation>
    <scope>NUCLEOTIDE SEQUENCE</scope>
    <source>
        <strain evidence="2">23274</strain>
    </source>
</reference>
<evidence type="ECO:0000313" key="3">
    <source>
        <dbReference type="Proteomes" id="UP000824202"/>
    </source>
</evidence>
<dbReference type="EMBL" id="DXFT01000099">
    <property type="protein sequence ID" value="HIX03477.1"/>
    <property type="molecule type" value="Genomic_DNA"/>
</dbReference>